<dbReference type="AlphaFoldDB" id="A0A0C2CVN7"/>
<sequence length="120" mass="13942">MFLCFLALALLATAMAQSYGVPQEQPYPPAQQQPLYPPQPVYPLKHVRVWLHPVPGRGHHHHHGHGFYPGFPMGYPYPFYGWEPLSNPFYTGGRHHGRHRRRHSHHDSRRGCDSRDSRDC</sequence>
<organism evidence="3 4">
    <name type="scientific">Ancylostoma duodenale</name>
    <dbReference type="NCBI Taxonomy" id="51022"/>
    <lineage>
        <taxon>Eukaryota</taxon>
        <taxon>Metazoa</taxon>
        <taxon>Ecdysozoa</taxon>
        <taxon>Nematoda</taxon>
        <taxon>Chromadorea</taxon>
        <taxon>Rhabditida</taxon>
        <taxon>Rhabditina</taxon>
        <taxon>Rhabditomorpha</taxon>
        <taxon>Strongyloidea</taxon>
        <taxon>Ancylostomatidae</taxon>
        <taxon>Ancylostomatinae</taxon>
        <taxon>Ancylostoma</taxon>
    </lineage>
</organism>
<accession>A0A0C2CVN7</accession>
<feature type="chain" id="PRO_5002147435" evidence="2">
    <location>
        <begin position="17"/>
        <end position="120"/>
    </location>
</feature>
<evidence type="ECO:0000313" key="4">
    <source>
        <dbReference type="Proteomes" id="UP000054047"/>
    </source>
</evidence>
<evidence type="ECO:0000256" key="1">
    <source>
        <dbReference type="SAM" id="MobiDB-lite"/>
    </source>
</evidence>
<feature type="region of interest" description="Disordered" evidence="1">
    <location>
        <begin position="91"/>
        <end position="120"/>
    </location>
</feature>
<gene>
    <name evidence="3" type="ORF">ANCDUO_08787</name>
</gene>
<keyword evidence="4" id="KW-1185">Reference proteome</keyword>
<feature type="compositionally biased region" description="Basic residues" evidence="1">
    <location>
        <begin position="93"/>
        <end position="108"/>
    </location>
</feature>
<feature type="signal peptide" evidence="2">
    <location>
        <begin position="1"/>
        <end position="16"/>
    </location>
</feature>
<feature type="compositionally biased region" description="Basic and acidic residues" evidence="1">
    <location>
        <begin position="109"/>
        <end position="120"/>
    </location>
</feature>
<keyword evidence="2" id="KW-0732">Signal</keyword>
<reference evidence="3 4" key="1">
    <citation type="submission" date="2013-12" db="EMBL/GenBank/DDBJ databases">
        <title>Draft genome of the parsitic nematode Ancylostoma duodenale.</title>
        <authorList>
            <person name="Mitreva M."/>
        </authorList>
    </citation>
    <scope>NUCLEOTIDE SEQUENCE [LARGE SCALE GENOMIC DNA]</scope>
    <source>
        <strain evidence="3 4">Zhejiang</strain>
    </source>
</reference>
<dbReference type="Proteomes" id="UP000054047">
    <property type="component" value="Unassembled WGS sequence"/>
</dbReference>
<name>A0A0C2CVN7_9BILA</name>
<dbReference type="EMBL" id="KN730501">
    <property type="protein sequence ID" value="KIH60948.1"/>
    <property type="molecule type" value="Genomic_DNA"/>
</dbReference>
<proteinExistence type="predicted"/>
<protein>
    <submittedName>
        <fullName evidence="3">Uncharacterized protein</fullName>
    </submittedName>
</protein>
<evidence type="ECO:0000256" key="2">
    <source>
        <dbReference type="SAM" id="SignalP"/>
    </source>
</evidence>
<evidence type="ECO:0000313" key="3">
    <source>
        <dbReference type="EMBL" id="KIH60948.1"/>
    </source>
</evidence>